<accession>A0A857J9K8</accession>
<sequence length="255" mass="27672">MDAVIAQYKPKMRVAHRPHAPWVSNARPIATPRSQSTTPEQLVPAGQRVVVLAPHPDDEVLALGATVAALARAGREVLIIAATDGEASHPHSTRWTPETLRTVRPHESELALRRLAISPQVLRLGLPDGGLPAHERKLAELLPLGSNDTVFVPWRHDGHPDHEACARAALSACRTVGARCFEFPVWSLVPSHAAHGRLLHRMLQRVEVPADLADAKRHAISAFASQLEPDEGTAAVLQQDALGAWQQGTAEWIMA</sequence>
<reference evidence="1 2" key="1">
    <citation type="submission" date="2020-01" db="EMBL/GenBank/DDBJ databases">
        <title>Genome sequencing of strain KACC 21265.</title>
        <authorList>
            <person name="Heo J."/>
            <person name="Kim S.-J."/>
            <person name="Kim J.-S."/>
            <person name="Hong S.-B."/>
            <person name="Kwon S.-W."/>
        </authorList>
    </citation>
    <scope>NUCLEOTIDE SEQUENCE [LARGE SCALE GENOMIC DNA]</scope>
    <source>
        <strain evidence="1 2">KACC 21265</strain>
    </source>
</reference>
<keyword evidence="2" id="KW-1185">Reference proteome</keyword>
<dbReference type="SUPFAM" id="SSF102588">
    <property type="entry name" value="LmbE-like"/>
    <property type="match status" value="1"/>
</dbReference>
<dbReference type="PANTHER" id="PTHR12993:SF29">
    <property type="entry name" value="BLR3841 PROTEIN"/>
    <property type="match status" value="1"/>
</dbReference>
<evidence type="ECO:0000313" key="2">
    <source>
        <dbReference type="Proteomes" id="UP000464787"/>
    </source>
</evidence>
<dbReference type="InterPro" id="IPR024078">
    <property type="entry name" value="LmbE-like_dom_sf"/>
</dbReference>
<dbReference type="InterPro" id="IPR003737">
    <property type="entry name" value="GlcNAc_PI_deacetylase-related"/>
</dbReference>
<dbReference type="EMBL" id="CP047650">
    <property type="protein sequence ID" value="QHJ00711.1"/>
    <property type="molecule type" value="Genomic_DNA"/>
</dbReference>
<evidence type="ECO:0000313" key="1">
    <source>
        <dbReference type="EMBL" id="QHJ00711.1"/>
    </source>
</evidence>
<dbReference type="GO" id="GO:0016811">
    <property type="term" value="F:hydrolase activity, acting on carbon-nitrogen (but not peptide) bonds, in linear amides"/>
    <property type="evidence" value="ECO:0007669"/>
    <property type="project" value="TreeGrafter"/>
</dbReference>
<proteinExistence type="predicted"/>
<dbReference type="AlphaFoldDB" id="A0A857J9K8"/>
<organism evidence="1 2">
    <name type="scientific">Xylophilus rhododendri</name>
    <dbReference type="NCBI Taxonomy" id="2697032"/>
    <lineage>
        <taxon>Bacteria</taxon>
        <taxon>Pseudomonadati</taxon>
        <taxon>Pseudomonadota</taxon>
        <taxon>Betaproteobacteria</taxon>
        <taxon>Burkholderiales</taxon>
        <taxon>Xylophilus</taxon>
    </lineage>
</organism>
<dbReference type="Pfam" id="PF02585">
    <property type="entry name" value="PIG-L"/>
    <property type="match status" value="1"/>
</dbReference>
<dbReference type="KEGG" id="xyk:GT347_23640"/>
<dbReference type="RefSeq" id="WP_160554520.1">
    <property type="nucleotide sequence ID" value="NZ_CP047650.1"/>
</dbReference>
<protein>
    <submittedName>
        <fullName evidence="1">PIG-L family deacetylase</fullName>
    </submittedName>
</protein>
<dbReference type="Proteomes" id="UP000464787">
    <property type="component" value="Chromosome"/>
</dbReference>
<dbReference type="Gene3D" id="3.40.50.10320">
    <property type="entry name" value="LmbE-like"/>
    <property type="match status" value="1"/>
</dbReference>
<gene>
    <name evidence="1" type="ORF">GT347_23640</name>
</gene>
<name>A0A857J9K8_9BURK</name>
<dbReference type="PANTHER" id="PTHR12993">
    <property type="entry name" value="N-ACETYLGLUCOSAMINYL-PHOSPHATIDYLINOSITOL DE-N-ACETYLASE-RELATED"/>
    <property type="match status" value="1"/>
</dbReference>